<gene>
    <name evidence="1" type="ORF">GCM10023313_28610</name>
</gene>
<dbReference type="RefSeq" id="WP_345331891.1">
    <property type="nucleotide sequence ID" value="NZ_BAABJI010000002.1"/>
</dbReference>
<sequence>MKQQDVFNKIGAILNELTEQYDYLKKDTSQLNELELELFVANAHFLMDHADILRKINAQTTIITHTPALPQPEPVKVKIEHVVEVPLPDFVEPDTQGQQEEEPVKADVQPEAPAIADTPAEPEEVAEPVFEDKPEPAQPVFERPLIEKPAEVHEQKFFEPVVQQLRPVVTNELKDTPKAVEYVEEEEGTQSDDHTTIDADGTIRHELVIDDADNWEDEEQAIEEPELFEEDEVIEVEADKPEPEPEEPAYIAELPTEPVTVELAPLKTVKEELPPVVIAQTIAVDDKKDEQVFTINQRISVQMADKGTSTAPPISDLKSAITLNDKLLYVQDLFNGYSLAYSEAIDILNRFNSFAEAERFLTANYVTKNNWQSKSATAEKFYNLLKRRYA</sequence>
<keyword evidence="2" id="KW-1185">Reference proteome</keyword>
<evidence type="ECO:0000313" key="1">
    <source>
        <dbReference type="EMBL" id="GAA4922851.1"/>
    </source>
</evidence>
<comment type="caution">
    <text evidence="1">The sequence shown here is derived from an EMBL/GenBank/DDBJ whole genome shotgun (WGS) entry which is preliminary data.</text>
</comment>
<proteinExistence type="predicted"/>
<accession>A0ABP9G295</accession>
<organism evidence="1 2">
    <name type="scientific">Mucilaginibacter defluvii</name>
    <dbReference type="NCBI Taxonomy" id="1196019"/>
    <lineage>
        <taxon>Bacteria</taxon>
        <taxon>Pseudomonadati</taxon>
        <taxon>Bacteroidota</taxon>
        <taxon>Sphingobacteriia</taxon>
        <taxon>Sphingobacteriales</taxon>
        <taxon>Sphingobacteriaceae</taxon>
        <taxon>Mucilaginibacter</taxon>
    </lineage>
</organism>
<reference evidence="2" key="1">
    <citation type="journal article" date="2019" name="Int. J. Syst. Evol. Microbiol.">
        <title>The Global Catalogue of Microorganisms (GCM) 10K type strain sequencing project: providing services to taxonomists for standard genome sequencing and annotation.</title>
        <authorList>
            <consortium name="The Broad Institute Genomics Platform"/>
            <consortium name="The Broad Institute Genome Sequencing Center for Infectious Disease"/>
            <person name="Wu L."/>
            <person name="Ma J."/>
        </authorList>
    </citation>
    <scope>NUCLEOTIDE SEQUENCE [LARGE SCALE GENOMIC DNA]</scope>
    <source>
        <strain evidence="2">JCM 18283</strain>
    </source>
</reference>
<dbReference type="Proteomes" id="UP001501436">
    <property type="component" value="Unassembled WGS sequence"/>
</dbReference>
<dbReference type="EMBL" id="BAABJI010000002">
    <property type="protein sequence ID" value="GAA4922851.1"/>
    <property type="molecule type" value="Genomic_DNA"/>
</dbReference>
<name>A0ABP9G295_9SPHI</name>
<evidence type="ECO:0000313" key="2">
    <source>
        <dbReference type="Proteomes" id="UP001501436"/>
    </source>
</evidence>
<protein>
    <submittedName>
        <fullName evidence="1">Uncharacterized protein</fullName>
    </submittedName>
</protein>